<feature type="zinc finger region" description="C3H1-type" evidence="5">
    <location>
        <begin position="94"/>
        <end position="122"/>
    </location>
</feature>
<dbReference type="Proteomes" id="UP000688137">
    <property type="component" value="Unassembled WGS sequence"/>
</dbReference>
<gene>
    <name evidence="7" type="ORF">PPRIM_AZ9-3.1.T0100322</name>
</gene>
<evidence type="ECO:0000256" key="3">
    <source>
        <dbReference type="ARBA" id="ARBA00022771"/>
    </source>
</evidence>
<dbReference type="InterPro" id="IPR045877">
    <property type="entry name" value="ZFP36-like"/>
</dbReference>
<dbReference type="SMART" id="SM00356">
    <property type="entry name" value="ZnF_C3H1"/>
    <property type="match status" value="2"/>
</dbReference>
<dbReference type="GO" id="GO:0008270">
    <property type="term" value="F:zinc ion binding"/>
    <property type="evidence" value="ECO:0007669"/>
    <property type="project" value="UniProtKB-KW"/>
</dbReference>
<dbReference type="PANTHER" id="PTHR12547">
    <property type="entry name" value="CCCH ZINC FINGER/TIS11-RELATED"/>
    <property type="match status" value="1"/>
</dbReference>
<evidence type="ECO:0000256" key="1">
    <source>
        <dbReference type="ARBA" id="ARBA00022723"/>
    </source>
</evidence>
<keyword evidence="1 5" id="KW-0479">Metal-binding</keyword>
<reference evidence="7" key="1">
    <citation type="submission" date="2021-01" db="EMBL/GenBank/DDBJ databases">
        <authorList>
            <consortium name="Genoscope - CEA"/>
            <person name="William W."/>
        </authorList>
    </citation>
    <scope>NUCLEOTIDE SEQUENCE</scope>
</reference>
<feature type="domain" description="C3H1-type" evidence="6">
    <location>
        <begin position="55"/>
        <end position="83"/>
    </location>
</feature>
<evidence type="ECO:0000256" key="2">
    <source>
        <dbReference type="ARBA" id="ARBA00022737"/>
    </source>
</evidence>
<dbReference type="GO" id="GO:0003729">
    <property type="term" value="F:mRNA binding"/>
    <property type="evidence" value="ECO:0007669"/>
    <property type="project" value="InterPro"/>
</dbReference>
<sequence>MIQNSIKKNEDEYLKFCLDCYYTKEEEFDIGVKPKSKRFSSSLEKQKYIEEYTKKKKTELCKNFMLKGSCKFDTECSYAHGYAELLPKAHTHQNYKTKLCKNFINNGWCNYGQRCQYIHPENSLNKIKTHKLKSLDKQVSQQKMNVNNQNLAEQIIILYSDLLQKLNFSPQFSISNLPRLSYFKRLGEHKI</sequence>
<keyword evidence="2" id="KW-0677">Repeat</keyword>
<protein>
    <recommendedName>
        <fullName evidence="6">C3H1-type domain-containing protein</fullName>
    </recommendedName>
</protein>
<feature type="zinc finger region" description="C3H1-type" evidence="5">
    <location>
        <begin position="55"/>
        <end position="83"/>
    </location>
</feature>
<evidence type="ECO:0000256" key="5">
    <source>
        <dbReference type="PROSITE-ProRule" id="PRU00723"/>
    </source>
</evidence>
<dbReference type="InterPro" id="IPR000571">
    <property type="entry name" value="Znf_CCCH"/>
</dbReference>
<dbReference type="Pfam" id="PF00642">
    <property type="entry name" value="zf-CCCH"/>
    <property type="match status" value="2"/>
</dbReference>
<dbReference type="EMBL" id="CAJJDM010000007">
    <property type="protein sequence ID" value="CAD8046378.1"/>
    <property type="molecule type" value="Genomic_DNA"/>
</dbReference>
<keyword evidence="8" id="KW-1185">Reference proteome</keyword>
<keyword evidence="3 5" id="KW-0863">Zinc-finger</keyword>
<evidence type="ECO:0000313" key="7">
    <source>
        <dbReference type="EMBL" id="CAD8046378.1"/>
    </source>
</evidence>
<comment type="caution">
    <text evidence="7">The sequence shown here is derived from an EMBL/GenBank/DDBJ whole genome shotgun (WGS) entry which is preliminary data.</text>
</comment>
<dbReference type="PANTHER" id="PTHR12547:SF18">
    <property type="entry name" value="PROTEIN TIS11"/>
    <property type="match status" value="1"/>
</dbReference>
<dbReference type="OMA" id="PRLNCFK"/>
<accession>A0A8S1K7C9</accession>
<feature type="domain" description="C3H1-type" evidence="6">
    <location>
        <begin position="94"/>
        <end position="122"/>
    </location>
</feature>
<evidence type="ECO:0000313" key="8">
    <source>
        <dbReference type="Proteomes" id="UP000688137"/>
    </source>
</evidence>
<evidence type="ECO:0000256" key="4">
    <source>
        <dbReference type="ARBA" id="ARBA00022833"/>
    </source>
</evidence>
<name>A0A8S1K7C9_PARPR</name>
<organism evidence="7 8">
    <name type="scientific">Paramecium primaurelia</name>
    <dbReference type="NCBI Taxonomy" id="5886"/>
    <lineage>
        <taxon>Eukaryota</taxon>
        <taxon>Sar</taxon>
        <taxon>Alveolata</taxon>
        <taxon>Ciliophora</taxon>
        <taxon>Intramacronucleata</taxon>
        <taxon>Oligohymenophorea</taxon>
        <taxon>Peniculida</taxon>
        <taxon>Parameciidae</taxon>
        <taxon>Paramecium</taxon>
    </lineage>
</organism>
<dbReference type="AlphaFoldDB" id="A0A8S1K7C9"/>
<proteinExistence type="predicted"/>
<evidence type="ECO:0000259" key="6">
    <source>
        <dbReference type="PROSITE" id="PS50103"/>
    </source>
</evidence>
<dbReference type="PROSITE" id="PS50103">
    <property type="entry name" value="ZF_C3H1"/>
    <property type="match status" value="2"/>
</dbReference>
<keyword evidence="4 5" id="KW-0862">Zinc</keyword>
<dbReference type="FunFam" id="4.10.1000.10:FF:000018">
    <property type="entry name" value="Zinc finger protein"/>
    <property type="match status" value="1"/>
</dbReference>